<feature type="region of interest" description="Disordered" evidence="15">
    <location>
        <begin position="849"/>
        <end position="875"/>
    </location>
</feature>
<feature type="domain" description="Fatty acid synthase meander beta sheet" evidence="22">
    <location>
        <begin position="877"/>
        <end position="1002"/>
    </location>
</feature>
<evidence type="ECO:0000256" key="8">
    <source>
        <dbReference type="ARBA" id="ARBA00023268"/>
    </source>
</evidence>
<evidence type="ECO:0000256" key="13">
    <source>
        <dbReference type="ARBA" id="ARBA00048572"/>
    </source>
</evidence>
<feature type="region of interest" description="Disordered" evidence="15">
    <location>
        <begin position="1489"/>
        <end position="1509"/>
    </location>
</feature>
<evidence type="ECO:0000259" key="18">
    <source>
        <dbReference type="Pfam" id="PF08354"/>
    </source>
</evidence>
<evidence type="ECO:0000256" key="7">
    <source>
        <dbReference type="ARBA" id="ARBA00023027"/>
    </source>
</evidence>
<evidence type="ECO:0000256" key="6">
    <source>
        <dbReference type="ARBA" id="ARBA00023002"/>
    </source>
</evidence>
<dbReference type="InterPro" id="IPR003965">
    <property type="entry name" value="Fatty_acid_synthase"/>
</dbReference>
<evidence type="ECO:0000256" key="12">
    <source>
        <dbReference type="ARBA" id="ARBA00048536"/>
    </source>
</evidence>
<evidence type="ECO:0000256" key="9">
    <source>
        <dbReference type="ARBA" id="ARBA00033756"/>
    </source>
</evidence>
<dbReference type="InterPro" id="IPR041099">
    <property type="entry name" value="FAS1_N"/>
</dbReference>
<keyword evidence="7" id="KW-0520">NAD</keyword>
<feature type="domain" description="Fatty acid synthase beta subunit AflB /Fas1-like central" evidence="18">
    <location>
        <begin position="710"/>
        <end position="811"/>
    </location>
</feature>
<dbReference type="EMBL" id="ML732283">
    <property type="protein sequence ID" value="KAB8071063.1"/>
    <property type="molecule type" value="Genomic_DNA"/>
</dbReference>
<evidence type="ECO:0000256" key="11">
    <source>
        <dbReference type="ARBA" id="ARBA00048462"/>
    </source>
</evidence>
<keyword evidence="3" id="KW-0808">Transferase</keyword>
<dbReference type="Pfam" id="PF16073">
    <property type="entry name" value="SAT"/>
    <property type="match status" value="1"/>
</dbReference>
<comment type="catalytic activity">
    <reaction evidence="12">
        <text>(9Z)-octadecenoyl-[ACP] + H2O = (9Z)-octadecenoate + holo-[ACP] + H(+)</text>
        <dbReference type="Rhea" id="RHEA:15057"/>
        <dbReference type="Rhea" id="RHEA-COMP:9685"/>
        <dbReference type="Rhea" id="RHEA-COMP:9924"/>
        <dbReference type="ChEBI" id="CHEBI:15377"/>
        <dbReference type="ChEBI" id="CHEBI:15378"/>
        <dbReference type="ChEBI" id="CHEBI:30823"/>
        <dbReference type="ChEBI" id="CHEBI:64479"/>
        <dbReference type="ChEBI" id="CHEBI:78783"/>
        <dbReference type="EC" id="3.1.2.14"/>
    </reaction>
</comment>
<dbReference type="SUPFAM" id="SSF52151">
    <property type="entry name" value="FabD/lysophospholipase-like"/>
    <property type="match status" value="2"/>
</dbReference>
<evidence type="ECO:0000259" key="22">
    <source>
        <dbReference type="Pfam" id="PF17951"/>
    </source>
</evidence>
<feature type="domain" description="MaoC-like" evidence="17">
    <location>
        <begin position="1278"/>
        <end position="1376"/>
    </location>
</feature>
<dbReference type="Gene3D" id="6.20.240.10">
    <property type="match status" value="1"/>
</dbReference>
<dbReference type="InterPro" id="IPR013785">
    <property type="entry name" value="Aldolase_TIM"/>
</dbReference>
<keyword evidence="5" id="KW-0521">NADP</keyword>
<comment type="catalytic activity">
    <reaction evidence="1">
        <text>a (3R)-hydroxyacyl-[ACP] = a (2E)-enoyl-[ACP] + H2O</text>
        <dbReference type="Rhea" id="RHEA:13097"/>
        <dbReference type="Rhea" id="RHEA-COMP:9925"/>
        <dbReference type="Rhea" id="RHEA-COMP:9945"/>
        <dbReference type="ChEBI" id="CHEBI:15377"/>
        <dbReference type="ChEBI" id="CHEBI:78784"/>
        <dbReference type="ChEBI" id="CHEBI:78827"/>
        <dbReference type="EC" id="4.2.1.59"/>
    </reaction>
</comment>
<dbReference type="InterPro" id="IPR029069">
    <property type="entry name" value="HotDog_dom_sf"/>
</dbReference>
<evidence type="ECO:0000256" key="14">
    <source>
        <dbReference type="ARBA" id="ARBA00048835"/>
    </source>
</evidence>
<name>A0A5N5WR89_9EURO</name>
<proteinExistence type="inferred from homology"/>
<keyword evidence="24" id="KW-1185">Reference proteome</keyword>
<dbReference type="SUPFAM" id="SSF51412">
    <property type="entry name" value="Inosine monophosphate dehydrogenase (IMPDH)"/>
    <property type="match status" value="1"/>
</dbReference>
<sequence>MDSAVPTNVALPLVFGDIKHSFQIDRKEAPQFKHQWDQFRISLANEGSTHPKSAADLGLQFLEFLHQNEVGTSTIASFLRSFGRGFLQHTEIHSLVSSIPGGADIRQSRLRSYYAAVCSNGTFLPRKSALLAAAERGRAQLFAIFGGQGPNNPKCTQDLANLYATYRPFLADLVDAVAPRLYELSCLPDVRDHCFQGRSLDLQAWLQDPSTIPNLPSYIASAPVSLPLIGILGLADFCIACKILGKTPGEFGSLLRGVTGHSHGIVVATAVAIADSWESFYKVARLVVDILFWTGVESYRNAPRGAIPASTIHGSVEKGYGQPSPMLSVRGLNQGQIEALIEQFNGGCHSEEKLYLSLANARDNFVVAGPASALVHFNSFLEARKADDTDQARVPFSKRKPVIVHQFLPISAPFHTPYLREAAARVKEALSGLTITAESLRIPVYHSRTGQDLVDLTTSNLVEVLVDALMCDPCNWPAAITFSGASHIVAFGRGIGELVRQIKDGCGVRVILGSALESRHKDIGTRANLFSPRWLPASTCVDSWAKKFQPRLALSATGGLQLETRLTQLLGTPPVMVAGMIPTTAHWDFVSAVMNAGYHIELAGGGYHCAADMSTAINELVASVPAARGVTCNLIYANPQALAWQIALLRQLSQKGFPVDGLTIGAGVPAPEVVAEYISSLSLRHIGFRPGSVAAIQQVIKIAQLCPDFPIILQWTGGRAGGHHSLEDFHLSILKSYSAIRKCQNIILVAGSGFGGGDEYQYLSGSWSSALGYAPMPFDGILLGSRMMAVREAHTSPAVKKCIVAQYSHKEEESAKDVLDGISRALVERFQQEHDPSLSICSFDSGAMVPNSSSSSDGPHPLTVPTDPLMSSLRSAEEPPNWTSVFVNGAHTIQGRERRQNPFPRILQLRPGDSLTIDQENQTVVSTTKVESGTVVTAKMVCQNGVDISVELHQPSAFHQEPVILPLQYRFDPGNTSCRLSEAMEGRNDRIKSFYSQLWFGEDVNPDLNLQSVFRGPEMRLTSNLLHNLLSTVNQSYTTHENMFINSDEFPISAGIIIAREVLLKPLTLNDVDGDLLRLVHESYDFGYYNGANPLRVGDIVTSKSRVKALHIKDSGKQLVVEAIIERQGQPVMRVTSSFLFRGSFDDFGSTFQHKIEPDRILEVTSVQEEAILRARKWFVLKDTSFSLVGKTLLFKLETNLSWKNALEYQSLAVHGSVYAKQSNGELVKVGAIQLSCGECVGNPVVDFLERKGLLTTPESDPKSPGWSGASSLELQIPSSNERYARVSGDFNPIHVSNIFASWAGLPGTITHSMYTSAVSAGVLEHLAADGQFSRVRRWKASFTGMVLPSDTLSVKLQHTGMRDGRMVFRVSAKKHDTDKIVLDAEAELEQPQTAYIFTDQGSQVQGMGMGLYKSCPVAKAIWEKVDQQFKSPTSIIDIIKSNPKILTVHFRGERRRKMQDNYLALSVDDTIADGPVIKKPILRHFSREAQSHTFSKSGGSFSPRSLPN</sequence>
<dbReference type="SUPFAM" id="SSF54637">
    <property type="entry name" value="Thioesterase/thiol ester dehydrase-isomerase"/>
    <property type="match status" value="2"/>
</dbReference>
<dbReference type="InterPro" id="IPR040883">
    <property type="entry name" value="FAS_meander"/>
</dbReference>
<dbReference type="GO" id="GO:0004318">
    <property type="term" value="F:enoyl-[acyl-carrier-protein] reductase (NADH) activity"/>
    <property type="evidence" value="ECO:0007669"/>
    <property type="project" value="UniProtKB-EC"/>
</dbReference>
<dbReference type="Pfam" id="PF08354">
    <property type="entry name" value="Fas1-AflB-like_hel"/>
    <property type="match status" value="1"/>
</dbReference>
<evidence type="ECO:0000256" key="4">
    <source>
        <dbReference type="ARBA" id="ARBA00022801"/>
    </source>
</evidence>
<evidence type="ECO:0000256" key="5">
    <source>
        <dbReference type="ARBA" id="ARBA00022857"/>
    </source>
</evidence>
<dbReference type="Pfam" id="PF22235">
    <property type="entry name" value="FAS1_thioest_ins"/>
    <property type="match status" value="1"/>
</dbReference>
<protein>
    <submittedName>
        <fullName evidence="23">Uncharacterized protein</fullName>
    </submittedName>
</protein>
<dbReference type="Proteomes" id="UP000326565">
    <property type="component" value="Unassembled WGS sequence"/>
</dbReference>
<dbReference type="Pfam" id="PF17828">
    <property type="entry name" value="FAS_N"/>
    <property type="match status" value="1"/>
</dbReference>
<dbReference type="GO" id="GO:0004312">
    <property type="term" value="F:fatty acid synthase activity"/>
    <property type="evidence" value="ECO:0007669"/>
    <property type="project" value="InterPro"/>
</dbReference>
<evidence type="ECO:0000259" key="19">
    <source>
        <dbReference type="Pfam" id="PF13452"/>
    </source>
</evidence>
<dbReference type="GO" id="GO:0005835">
    <property type="term" value="C:fatty acid synthase complex"/>
    <property type="evidence" value="ECO:0007669"/>
    <property type="project" value="InterPro"/>
</dbReference>
<dbReference type="Pfam" id="PF00698">
    <property type="entry name" value="Acyl_transf_1"/>
    <property type="match status" value="1"/>
</dbReference>
<dbReference type="InterPro" id="IPR032088">
    <property type="entry name" value="SAT"/>
</dbReference>
<evidence type="ECO:0000256" key="1">
    <source>
        <dbReference type="ARBA" id="ARBA00001055"/>
    </source>
</evidence>
<feature type="compositionally biased region" description="Polar residues" evidence="15">
    <location>
        <begin position="1492"/>
        <end position="1509"/>
    </location>
</feature>
<dbReference type="CDD" id="cd03447">
    <property type="entry name" value="FAS_MaoC"/>
    <property type="match status" value="1"/>
</dbReference>
<feature type="domain" description="Starter acyltransferase (SAT)" evidence="20">
    <location>
        <begin position="144"/>
        <end position="399"/>
    </location>
</feature>
<dbReference type="Gene3D" id="3.10.129.10">
    <property type="entry name" value="Hotdog Thioesterase"/>
    <property type="match status" value="2"/>
</dbReference>
<dbReference type="Gene3D" id="3.20.20.70">
    <property type="entry name" value="Aldolase class I"/>
    <property type="match status" value="1"/>
</dbReference>
<reference evidence="23 24" key="1">
    <citation type="submission" date="2019-04" db="EMBL/GenBank/DDBJ databases">
        <title>Friends and foes A comparative genomics study of 23 Aspergillus species from section Flavi.</title>
        <authorList>
            <consortium name="DOE Joint Genome Institute"/>
            <person name="Kjaerbolling I."/>
            <person name="Vesth T."/>
            <person name="Frisvad J.C."/>
            <person name="Nybo J.L."/>
            <person name="Theobald S."/>
            <person name="Kildgaard S."/>
            <person name="Isbrandt T."/>
            <person name="Kuo A."/>
            <person name="Sato A."/>
            <person name="Lyhne E.K."/>
            <person name="Kogle M.E."/>
            <person name="Wiebenga A."/>
            <person name="Kun R.S."/>
            <person name="Lubbers R.J."/>
            <person name="Makela M.R."/>
            <person name="Barry K."/>
            <person name="Chovatia M."/>
            <person name="Clum A."/>
            <person name="Daum C."/>
            <person name="Haridas S."/>
            <person name="He G."/>
            <person name="LaButti K."/>
            <person name="Lipzen A."/>
            <person name="Mondo S."/>
            <person name="Riley R."/>
            <person name="Salamov A."/>
            <person name="Simmons B.A."/>
            <person name="Magnuson J.K."/>
            <person name="Henrissat B."/>
            <person name="Mortensen U.H."/>
            <person name="Larsen T.O."/>
            <person name="Devries R.P."/>
            <person name="Grigoriev I.V."/>
            <person name="Machida M."/>
            <person name="Baker S.E."/>
            <person name="Andersen M.R."/>
        </authorList>
    </citation>
    <scope>NUCLEOTIDE SEQUENCE [LARGE SCALE GENOMIC DNA]</scope>
    <source>
        <strain evidence="23 24">CBS 151.66</strain>
    </source>
</reference>
<dbReference type="Pfam" id="PF17951">
    <property type="entry name" value="FAS_meander"/>
    <property type="match status" value="1"/>
</dbReference>
<evidence type="ECO:0000313" key="24">
    <source>
        <dbReference type="Proteomes" id="UP000326565"/>
    </source>
</evidence>
<dbReference type="InterPro" id="IPR039569">
    <property type="entry name" value="FAS1-like_DH_region"/>
</dbReference>
<evidence type="ECO:0000313" key="23">
    <source>
        <dbReference type="EMBL" id="KAB8071063.1"/>
    </source>
</evidence>
<comment type="catalytic activity">
    <reaction evidence="13">
        <text>a 2,3-saturated acyl-[ACP] + NAD(+) = a (2E)-enoyl-[ACP] + NADH + H(+)</text>
        <dbReference type="Rhea" id="RHEA:10240"/>
        <dbReference type="Rhea" id="RHEA-COMP:9925"/>
        <dbReference type="Rhea" id="RHEA-COMP:9926"/>
        <dbReference type="ChEBI" id="CHEBI:15378"/>
        <dbReference type="ChEBI" id="CHEBI:57540"/>
        <dbReference type="ChEBI" id="CHEBI:57945"/>
        <dbReference type="ChEBI" id="CHEBI:78784"/>
        <dbReference type="ChEBI" id="CHEBI:78785"/>
        <dbReference type="EC" id="1.3.1.9"/>
    </reaction>
</comment>
<gene>
    <name evidence="23" type="ORF">BDV29DRAFT_159834</name>
</gene>
<evidence type="ECO:0000259" key="21">
    <source>
        <dbReference type="Pfam" id="PF17828"/>
    </source>
</evidence>
<dbReference type="InterPro" id="IPR001227">
    <property type="entry name" value="Ac_transferase_dom_sf"/>
</dbReference>
<dbReference type="Gene3D" id="3.40.366.10">
    <property type="entry name" value="Malonyl-Coenzyme A Acyl Carrier Protein, domain 2"/>
    <property type="match status" value="3"/>
</dbReference>
<organism evidence="23 24">
    <name type="scientific">Aspergillus leporis</name>
    <dbReference type="NCBI Taxonomy" id="41062"/>
    <lineage>
        <taxon>Eukaryota</taxon>
        <taxon>Fungi</taxon>
        <taxon>Dikarya</taxon>
        <taxon>Ascomycota</taxon>
        <taxon>Pezizomycotina</taxon>
        <taxon>Eurotiomycetes</taxon>
        <taxon>Eurotiomycetidae</taxon>
        <taxon>Eurotiales</taxon>
        <taxon>Aspergillaceae</taxon>
        <taxon>Aspergillus</taxon>
        <taxon>Aspergillus subgen. Circumdati</taxon>
    </lineage>
</organism>
<dbReference type="InterPro" id="IPR014043">
    <property type="entry name" value="Acyl_transferase_dom"/>
</dbReference>
<evidence type="ECO:0000259" key="20">
    <source>
        <dbReference type="Pfam" id="PF16073"/>
    </source>
</evidence>
<comment type="catalytic activity">
    <reaction evidence="14">
        <text>holo-[ACP] + acetyl-CoA = acetyl-[ACP] + CoA</text>
        <dbReference type="Rhea" id="RHEA:41788"/>
        <dbReference type="Rhea" id="RHEA-COMP:9621"/>
        <dbReference type="Rhea" id="RHEA-COMP:9685"/>
        <dbReference type="ChEBI" id="CHEBI:57287"/>
        <dbReference type="ChEBI" id="CHEBI:57288"/>
        <dbReference type="ChEBI" id="CHEBI:64479"/>
        <dbReference type="ChEBI" id="CHEBI:78446"/>
        <dbReference type="EC" id="2.3.1.38"/>
    </reaction>
</comment>
<feature type="domain" description="Malonyl-CoA:ACP transacylase (MAT)" evidence="16">
    <location>
        <begin position="1396"/>
        <end position="1445"/>
    </location>
</feature>
<dbReference type="InterPro" id="IPR002539">
    <property type="entry name" value="MaoC-like_dom"/>
</dbReference>
<comment type="catalytic activity">
    <reaction evidence="10">
        <text>acetyl-CoA + n malonyl-CoA + 2n NADPH + 4n H(+) = a long-chain-acyl-CoA + n CoA + n CO2 + 2n NADP(+).</text>
        <dbReference type="EC" id="2.3.1.86"/>
    </reaction>
</comment>
<dbReference type="PANTHER" id="PTHR10982:SF21">
    <property type="entry name" value="FATTY ACID SYNTHASE SUBUNIT BETA"/>
    <property type="match status" value="1"/>
</dbReference>
<keyword evidence="8" id="KW-0511">Multifunctional enzyme</keyword>
<dbReference type="PANTHER" id="PTHR10982">
    <property type="entry name" value="MALONYL COA-ACYL CARRIER PROTEIN TRANSACYLASE"/>
    <property type="match status" value="1"/>
</dbReference>
<dbReference type="Pfam" id="PF13452">
    <property type="entry name" value="FAS1_DH_region"/>
    <property type="match status" value="1"/>
</dbReference>
<evidence type="ECO:0000256" key="15">
    <source>
        <dbReference type="SAM" id="MobiDB-lite"/>
    </source>
</evidence>
<keyword evidence="4" id="KW-0378">Hydrolase</keyword>
<dbReference type="FunFam" id="3.20.20.70:FF:000078">
    <property type="entry name" value="Fatty acid synthase beta subunit dehydratase"/>
    <property type="match status" value="1"/>
</dbReference>
<dbReference type="GO" id="GO:0004321">
    <property type="term" value="F:fatty-acyl-CoA synthase activity"/>
    <property type="evidence" value="ECO:0007669"/>
    <property type="project" value="UniProtKB-EC"/>
</dbReference>
<evidence type="ECO:0000259" key="17">
    <source>
        <dbReference type="Pfam" id="PF01575"/>
    </source>
</evidence>
<evidence type="ECO:0000256" key="10">
    <source>
        <dbReference type="ARBA" id="ARBA00048237"/>
    </source>
</evidence>
<comment type="catalytic activity">
    <reaction evidence="11">
        <text>holo-[ACP] + malonyl-CoA = malonyl-[ACP] + CoA</text>
        <dbReference type="Rhea" id="RHEA:41792"/>
        <dbReference type="Rhea" id="RHEA-COMP:9623"/>
        <dbReference type="Rhea" id="RHEA-COMP:9685"/>
        <dbReference type="ChEBI" id="CHEBI:57287"/>
        <dbReference type="ChEBI" id="CHEBI:57384"/>
        <dbReference type="ChEBI" id="CHEBI:64479"/>
        <dbReference type="ChEBI" id="CHEBI:78449"/>
        <dbReference type="EC" id="2.3.1.39"/>
    </reaction>
</comment>
<dbReference type="OrthoDB" id="4251012at2759"/>
<feature type="domain" description="FAS1-like dehydratase" evidence="19">
    <location>
        <begin position="1067"/>
        <end position="1134"/>
    </location>
</feature>
<dbReference type="GO" id="GO:0006633">
    <property type="term" value="P:fatty acid biosynthetic process"/>
    <property type="evidence" value="ECO:0007669"/>
    <property type="project" value="InterPro"/>
</dbReference>
<dbReference type="InterPro" id="IPR013565">
    <property type="entry name" value="Fas1/AflB-like_central"/>
</dbReference>
<dbReference type="InterPro" id="IPR050830">
    <property type="entry name" value="Fungal_FAS"/>
</dbReference>
<dbReference type="Pfam" id="PF01575">
    <property type="entry name" value="MaoC_dehydratas"/>
    <property type="match status" value="1"/>
</dbReference>
<dbReference type="Gene3D" id="1.20.1050.120">
    <property type="match status" value="1"/>
</dbReference>
<comment type="subunit">
    <text evidence="9">[Alpha(6)beta(6)] hexamers of two multifunctional subunits (alpha and beta).</text>
</comment>
<evidence type="ECO:0000256" key="3">
    <source>
        <dbReference type="ARBA" id="ARBA00022679"/>
    </source>
</evidence>
<evidence type="ECO:0000259" key="16">
    <source>
        <dbReference type="Pfam" id="PF00698"/>
    </source>
</evidence>
<dbReference type="GO" id="GO:0004313">
    <property type="term" value="F:[acyl-carrier-protein] S-acetyltransferase activity"/>
    <property type="evidence" value="ECO:0007669"/>
    <property type="project" value="UniProtKB-EC"/>
</dbReference>
<comment type="similarity">
    <text evidence="2">Belongs to the fungal fatty acid synthetase subunit beta family.</text>
</comment>
<dbReference type="FunFam" id="3.40.366.10:FF:000006">
    <property type="entry name" value="Fatty acid synthase beta subunit dehydratase"/>
    <property type="match status" value="1"/>
</dbReference>
<keyword evidence="6" id="KW-0560">Oxidoreductase</keyword>
<dbReference type="GO" id="GO:0004314">
    <property type="term" value="F:[acyl-carrier-protein] S-malonyltransferase activity"/>
    <property type="evidence" value="ECO:0007669"/>
    <property type="project" value="UniProtKB-EC"/>
</dbReference>
<dbReference type="InterPro" id="IPR016035">
    <property type="entry name" value="Acyl_Trfase/lysoPLipase"/>
</dbReference>
<dbReference type="PRINTS" id="PR01483">
    <property type="entry name" value="FASYNTHASE"/>
</dbReference>
<feature type="domain" description="Fatty acid synthase subunit beta N-terminal" evidence="21">
    <location>
        <begin position="13"/>
        <end position="117"/>
    </location>
</feature>
<dbReference type="GO" id="GO:0016297">
    <property type="term" value="F:fatty acyl-[ACP] hydrolase activity"/>
    <property type="evidence" value="ECO:0007669"/>
    <property type="project" value="UniProtKB-EC"/>
</dbReference>
<dbReference type="GO" id="GO:0019171">
    <property type="term" value="F:(3R)-hydroxyacyl-[acyl-carrier-protein] dehydratase activity"/>
    <property type="evidence" value="ECO:0007669"/>
    <property type="project" value="UniProtKB-EC"/>
</dbReference>
<evidence type="ECO:0000256" key="2">
    <source>
        <dbReference type="ARBA" id="ARBA00010009"/>
    </source>
</evidence>
<accession>A0A5N5WR89</accession>
<dbReference type="Gene3D" id="3.30.1120.100">
    <property type="match status" value="1"/>
</dbReference>